<evidence type="ECO:0000313" key="4">
    <source>
        <dbReference type="Proteomes" id="UP000565715"/>
    </source>
</evidence>
<keyword evidence="1" id="KW-0238">DNA-binding</keyword>
<accession>A0A846XH99</accession>
<dbReference type="CDD" id="cd00592">
    <property type="entry name" value="HTH_MerR-like"/>
    <property type="match status" value="1"/>
</dbReference>
<name>A0A846XH99_9NOCA</name>
<dbReference type="Gene3D" id="1.10.1660.10">
    <property type="match status" value="1"/>
</dbReference>
<reference evidence="3 4" key="1">
    <citation type="submission" date="2020-04" db="EMBL/GenBank/DDBJ databases">
        <title>MicrobeNet Type strains.</title>
        <authorList>
            <person name="Nicholson A.C."/>
        </authorList>
    </citation>
    <scope>NUCLEOTIDE SEQUENCE [LARGE SCALE GENOMIC DNA]</scope>
    <source>
        <strain evidence="3 4">DSM 45078</strain>
    </source>
</reference>
<evidence type="ECO:0000256" key="1">
    <source>
        <dbReference type="ARBA" id="ARBA00023125"/>
    </source>
</evidence>
<dbReference type="PROSITE" id="PS50937">
    <property type="entry name" value="HTH_MERR_2"/>
    <property type="match status" value="1"/>
</dbReference>
<comment type="caution">
    <text evidence="3">The sequence shown here is derived from an EMBL/GenBank/DDBJ whole genome shotgun (WGS) entry which is preliminary data.</text>
</comment>
<dbReference type="InterPro" id="IPR000551">
    <property type="entry name" value="MerR-type_HTH_dom"/>
</dbReference>
<dbReference type="RefSeq" id="WP_068048986.1">
    <property type="nucleotide sequence ID" value="NZ_JAAXOO010000003.1"/>
</dbReference>
<dbReference type="InterPro" id="IPR047057">
    <property type="entry name" value="MerR_fam"/>
</dbReference>
<proteinExistence type="predicted"/>
<organism evidence="3 4">
    <name type="scientific">Nocardia speluncae</name>
    <dbReference type="NCBI Taxonomy" id="419477"/>
    <lineage>
        <taxon>Bacteria</taxon>
        <taxon>Bacillati</taxon>
        <taxon>Actinomycetota</taxon>
        <taxon>Actinomycetes</taxon>
        <taxon>Mycobacteriales</taxon>
        <taxon>Nocardiaceae</taxon>
        <taxon>Nocardia</taxon>
    </lineage>
</organism>
<dbReference type="SUPFAM" id="SSF46955">
    <property type="entry name" value="Putative DNA-binding domain"/>
    <property type="match status" value="1"/>
</dbReference>
<feature type="domain" description="HTH merR-type" evidence="2">
    <location>
        <begin position="2"/>
        <end position="71"/>
    </location>
</feature>
<dbReference type="Pfam" id="PF13411">
    <property type="entry name" value="MerR_1"/>
    <property type="match status" value="1"/>
</dbReference>
<dbReference type="AlphaFoldDB" id="A0A846XH99"/>
<dbReference type="PANTHER" id="PTHR30204">
    <property type="entry name" value="REDOX-CYCLING DRUG-SENSING TRANSCRIPTIONAL ACTIVATOR SOXR"/>
    <property type="match status" value="1"/>
</dbReference>
<dbReference type="PANTHER" id="PTHR30204:SF93">
    <property type="entry name" value="HTH MERR-TYPE DOMAIN-CONTAINING PROTEIN"/>
    <property type="match status" value="1"/>
</dbReference>
<sequence>MTWSTRELAELAGTNVRTVRHYHDVGLLEQPERGSNGYKRYGVAHLLRVLRIKRLSDLGIPLSQIAERGEDEYPRESLHTLDAELAATIERLQRIRMELALILRQGTHTDLPPDLAPITAEFTEADRAYTVILNRVLGPTALDSLREMLTTSDAADPAMADFDNLPADADEQTREKVAEQVTPYARKLQVTYPNLNTVHDSPVGPQRAAQALALALKDLYNEAQFDVLLRVNRSLAAAEQD</sequence>
<keyword evidence="4" id="KW-1185">Reference proteome</keyword>
<dbReference type="InterPro" id="IPR009061">
    <property type="entry name" value="DNA-bd_dom_put_sf"/>
</dbReference>
<dbReference type="Proteomes" id="UP000565715">
    <property type="component" value="Unassembled WGS sequence"/>
</dbReference>
<dbReference type="SMART" id="SM00422">
    <property type="entry name" value="HTH_MERR"/>
    <property type="match status" value="1"/>
</dbReference>
<dbReference type="EMBL" id="JAAXOO010000003">
    <property type="protein sequence ID" value="NKY33973.1"/>
    <property type="molecule type" value="Genomic_DNA"/>
</dbReference>
<gene>
    <name evidence="3" type="ORF">HGA13_12930</name>
</gene>
<evidence type="ECO:0000259" key="2">
    <source>
        <dbReference type="PROSITE" id="PS50937"/>
    </source>
</evidence>
<evidence type="ECO:0000313" key="3">
    <source>
        <dbReference type="EMBL" id="NKY33973.1"/>
    </source>
</evidence>
<dbReference type="GO" id="GO:0003677">
    <property type="term" value="F:DNA binding"/>
    <property type="evidence" value="ECO:0007669"/>
    <property type="project" value="UniProtKB-KW"/>
</dbReference>
<protein>
    <submittedName>
        <fullName evidence="3">MerR family transcriptional regulator</fullName>
    </submittedName>
</protein>
<dbReference type="GO" id="GO:0003700">
    <property type="term" value="F:DNA-binding transcription factor activity"/>
    <property type="evidence" value="ECO:0007669"/>
    <property type="project" value="InterPro"/>
</dbReference>
<dbReference type="PRINTS" id="PR00040">
    <property type="entry name" value="HTHMERR"/>
</dbReference>